<evidence type="ECO:0000259" key="5">
    <source>
        <dbReference type="Pfam" id="PF15037"/>
    </source>
</evidence>
<dbReference type="InterPro" id="IPR038683">
    <property type="entry name" value="IL17RA/B_FnIII-like_1_sf"/>
</dbReference>
<evidence type="ECO:0000313" key="7">
    <source>
        <dbReference type="Proteomes" id="UP000314985"/>
    </source>
</evidence>
<accession>A0A4X1USH2</accession>
<evidence type="ECO:0000256" key="1">
    <source>
        <dbReference type="ARBA" id="ARBA00004251"/>
    </source>
</evidence>
<dbReference type="InterPro" id="IPR027841">
    <property type="entry name" value="IL-17_rcpt_C/E_N"/>
</dbReference>
<evidence type="ECO:0000256" key="4">
    <source>
        <dbReference type="SAM" id="SignalP"/>
    </source>
</evidence>
<keyword evidence="2" id="KW-0472">Membrane</keyword>
<dbReference type="Proteomes" id="UP000314985">
    <property type="component" value="Chromosome 5"/>
</dbReference>
<dbReference type="InterPro" id="IPR039465">
    <property type="entry name" value="IL-17_rcpt-like"/>
</dbReference>
<dbReference type="Gene3D" id="2.60.40.2160">
    <property type="entry name" value="Interleukin-17 receptor A/B, fibronectin-III-like domain 1"/>
    <property type="match status" value="1"/>
</dbReference>
<protein>
    <recommendedName>
        <fullName evidence="5">Interleukin-17 receptor C/E N-terminal domain-containing protein</fullName>
    </recommendedName>
</protein>
<dbReference type="PANTHER" id="PTHR15583">
    <property type="entry name" value="INTERLEUKIN-17 RECEPTOR"/>
    <property type="match status" value="1"/>
</dbReference>
<dbReference type="AlphaFoldDB" id="A0A4X1USH2"/>
<evidence type="ECO:0000256" key="3">
    <source>
        <dbReference type="ARBA" id="ARBA00022729"/>
    </source>
</evidence>
<evidence type="ECO:0000313" key="6">
    <source>
        <dbReference type="Ensembl" id="ENSSSCP00070031214.1"/>
    </source>
</evidence>
<proteinExistence type="predicted"/>
<dbReference type="GO" id="GO:0030368">
    <property type="term" value="F:interleukin-17 receptor activity"/>
    <property type="evidence" value="ECO:0007669"/>
    <property type="project" value="InterPro"/>
</dbReference>
<name>A0A4X1USH2_PIG</name>
<sequence length="470" mass="51315">MLTGQAVALLSLTWSAYQSLAVPRVSECGLSCSQGFTCKSRVNRNIFNSFCQQPPTSMSRSVLEALALSTAMKCSPPDGCALLLRVQASLMPHESLRGLEACSVSLDTQETQCQSVRIRRASRRLQRGQQLQVHFDCFEVGVAQSLYVTLRTVPHFCGIQLDQQYQVEDCSDEDVGRDVPDCFAGKLSYWVARSHKVVLVQVPEAPGGPDYYVRLCLKRFTCEEAGAPVRVTADGVSRRVSLPYSQELPCLCLEAWPATPDAVRIQACPFKDDTETLWDAVYYQPGSQALSWEPPCPVSGHVSLCWRPGPGAPCLELEHSGRPAHGRVRYPLVDAQPQLCLKFSTSLGVRLRCPFQQLGFPAWKMTVQPAPAPGRLRVAFFSPSPARFQVCLCHQGGTWPSACRRVLQATAIPAASGDPTEEPVAAFVDIPEDEACAPGTCIQVRRTDAHFSAPQQLCDLPCAATQGTAA</sequence>
<feature type="signal peptide" evidence="4">
    <location>
        <begin position="1"/>
        <end position="21"/>
    </location>
</feature>
<reference evidence="6" key="2">
    <citation type="submission" date="2025-08" db="UniProtKB">
        <authorList>
            <consortium name="Ensembl"/>
        </authorList>
    </citation>
    <scope>IDENTIFICATION</scope>
</reference>
<keyword evidence="3 4" id="KW-0732">Signal</keyword>
<comment type="subcellular location">
    <subcellularLocation>
        <location evidence="1">Cell membrane</location>
        <topology evidence="1">Single-pass type I membrane protein</topology>
    </subcellularLocation>
</comment>
<evidence type="ECO:0000256" key="2">
    <source>
        <dbReference type="ARBA" id="ARBA00022475"/>
    </source>
</evidence>
<feature type="chain" id="PRO_5021274559" description="Interleukin-17 receptor C/E N-terminal domain-containing protein" evidence="4">
    <location>
        <begin position="22"/>
        <end position="470"/>
    </location>
</feature>
<dbReference type="Ensembl" id="ENSSSCT00070037338.1">
    <property type="protein sequence ID" value="ENSSSCP00070031214.1"/>
    <property type="gene ID" value="ENSSSCG00070018936.1"/>
</dbReference>
<dbReference type="PANTHER" id="PTHR15583:SF10">
    <property type="entry name" value="INTERLEUKIN-17 RECEPTOR E-LIKE-RELATED"/>
    <property type="match status" value="1"/>
</dbReference>
<organism evidence="6 7">
    <name type="scientific">Sus scrofa</name>
    <name type="common">Pig</name>
    <dbReference type="NCBI Taxonomy" id="9823"/>
    <lineage>
        <taxon>Eukaryota</taxon>
        <taxon>Metazoa</taxon>
        <taxon>Chordata</taxon>
        <taxon>Craniata</taxon>
        <taxon>Vertebrata</taxon>
        <taxon>Euteleostomi</taxon>
        <taxon>Mammalia</taxon>
        <taxon>Eutheria</taxon>
        <taxon>Laurasiatheria</taxon>
        <taxon>Artiodactyla</taxon>
        <taxon>Suina</taxon>
        <taxon>Suidae</taxon>
        <taxon>Sus</taxon>
    </lineage>
</organism>
<dbReference type="GO" id="GO:0005886">
    <property type="term" value="C:plasma membrane"/>
    <property type="evidence" value="ECO:0007669"/>
    <property type="project" value="UniProtKB-SubCell"/>
</dbReference>
<keyword evidence="2" id="KW-1003">Cell membrane</keyword>
<dbReference type="Pfam" id="PF15037">
    <property type="entry name" value="IL17_R_N"/>
    <property type="match status" value="1"/>
</dbReference>
<reference evidence="6 7" key="1">
    <citation type="submission" date="2017-08" db="EMBL/GenBank/DDBJ databases">
        <title>USMARCv1.0.</title>
        <authorList>
            <person name="Hannum G.I."/>
            <person name="Koren S."/>
            <person name="Schroeder S.G."/>
            <person name="Chin S.C."/>
            <person name="Nonneman D.J."/>
            <person name="Becker S.A."/>
            <person name="Rosen B.D."/>
            <person name="Bickhart D.M."/>
            <person name="Putnam N.H."/>
            <person name="Green R.E."/>
            <person name="Tuggle C.K."/>
            <person name="Liu H."/>
            <person name="Rohrer G.A."/>
            <person name="Warr A."/>
            <person name="Hall R."/>
            <person name="Kim K."/>
            <person name="Hume D.A."/>
            <person name="Talbot R."/>
            <person name="Chow W."/>
            <person name="Howe K."/>
            <person name="Schwartz A.S."/>
            <person name="Watson M."/>
            <person name="Archibald A.L."/>
            <person name="Phillippy A.M."/>
            <person name="Smith T.P.L."/>
        </authorList>
    </citation>
    <scope>NUCLEOTIDE SEQUENCE [LARGE SCALE GENOMIC DNA]</scope>
</reference>
<feature type="domain" description="Interleukin-17 receptor C/E N-terminal" evidence="5">
    <location>
        <begin position="107"/>
        <end position="362"/>
    </location>
</feature>